<evidence type="ECO:0000313" key="2">
    <source>
        <dbReference type="EMBL" id="MXO62655.1"/>
    </source>
</evidence>
<dbReference type="InterPro" id="IPR006311">
    <property type="entry name" value="TAT_signal"/>
</dbReference>
<sequence>MAGRLKIPGIKGRLPGLPRYAGPRVSRRGLIAGAAAGGGLVLAWSLMPRQFAPPLSPGRGEYAYGAWLKIGEDGIVTVAVPQLEMGQGVTTVLPQIVAVELGADWRQVAVEPVPPNGAYPNLPLAAAWAPLWRDLLPGLADEADDYFVRRFAESERFTVTADGTSLAAYEEPCRIAAASARGMLSEVAANRWDVSPEECEVAGGFVIHGDKRAGFGELAADAALLDPPDPPPLRPESFAEQPFASDTDAISPYPRIDLPAKVGGSMTFAGDVRLPGMVYAAIRHAPQGDGELAEFDAAKAAGMTGFVGAVRARRWLAAVGTSWWYASLALDAMRPKFRALQAVDSRVNDTLLATAIEQGDAERVLEWGEPDDRLSRIGYISRYVVHPALHAPLETASATARLIDGRLELWIASQAPERARVAAGRAVGLAPEDVVLYPVAAGGSFDRRLELDHAIEAAIIAKETGRPVQLTWSRAQEHQMTRPRPPLIARVGAEVDPQEGTIRTWHARIAMPPAAREFGERLFDNASAPAAIEAVEGEADPMVCAGAEPLYDIPNCAIDHVPVTLPLPSGRMRANAHGYTAFFNESLIDEIAAGLGRERLSYRIGMLGGDTRMVAVLRRCAAIAGWEGGNIGQGGQGLACHRMGSRDDGGRIACIVEARMGDGGILVDRITAAVDIGRIVNLDIARQQIEGGLLYGMELALAPRLDYERGIPNAARLRDLRLASLATCPEIEVDFVDSPAPPFDPGELGVAVIAPAIANAVHSATGHRLRSLPLLADGA</sequence>
<proteinExistence type="predicted"/>
<dbReference type="PROSITE" id="PS51318">
    <property type="entry name" value="TAT"/>
    <property type="match status" value="1"/>
</dbReference>
<dbReference type="InterPro" id="IPR012368">
    <property type="entry name" value="OxRdtase_Mopterin-bd_su_IorB"/>
</dbReference>
<dbReference type="Pfam" id="PF02738">
    <property type="entry name" value="MoCoBD_1"/>
    <property type="match status" value="1"/>
</dbReference>
<feature type="domain" description="Aldehyde oxidase/xanthine dehydrogenase a/b hammerhead" evidence="1">
    <location>
        <begin position="263"/>
        <end position="341"/>
    </location>
</feature>
<organism evidence="2 3">
    <name type="scientific">Qipengyuania oceanensis</name>
    <dbReference type="NCBI Taxonomy" id="1463597"/>
    <lineage>
        <taxon>Bacteria</taxon>
        <taxon>Pseudomonadati</taxon>
        <taxon>Pseudomonadota</taxon>
        <taxon>Alphaproteobacteria</taxon>
        <taxon>Sphingomonadales</taxon>
        <taxon>Erythrobacteraceae</taxon>
        <taxon>Qipengyuania</taxon>
    </lineage>
</organism>
<evidence type="ECO:0000313" key="3">
    <source>
        <dbReference type="Proteomes" id="UP000445582"/>
    </source>
</evidence>
<dbReference type="EMBL" id="WTYN01000001">
    <property type="protein sequence ID" value="MXO62655.1"/>
    <property type="molecule type" value="Genomic_DNA"/>
</dbReference>
<dbReference type="RefSeq" id="WP_160673068.1">
    <property type="nucleotide sequence ID" value="NZ_WTYN01000001.1"/>
</dbReference>
<evidence type="ECO:0000259" key="1">
    <source>
        <dbReference type="SMART" id="SM01008"/>
    </source>
</evidence>
<dbReference type="InterPro" id="IPR037165">
    <property type="entry name" value="AldOxase/xan_DH_Mopterin-bd_sf"/>
</dbReference>
<dbReference type="Pfam" id="PF20256">
    <property type="entry name" value="MoCoBD_2"/>
    <property type="match status" value="2"/>
</dbReference>
<gene>
    <name evidence="2" type="ORF">GRI48_06485</name>
</gene>
<dbReference type="SUPFAM" id="SSF56003">
    <property type="entry name" value="Molybdenum cofactor-binding domain"/>
    <property type="match status" value="2"/>
</dbReference>
<accession>A0A844YGK1</accession>
<dbReference type="InterPro" id="IPR052516">
    <property type="entry name" value="N-heterocyclic_Hydroxylase"/>
</dbReference>
<dbReference type="Gene3D" id="3.30.365.10">
    <property type="entry name" value="Aldehyde oxidase/xanthine dehydrogenase, molybdopterin binding domain"/>
    <property type="match status" value="4"/>
</dbReference>
<dbReference type="InterPro" id="IPR000674">
    <property type="entry name" value="Ald_Oxase/Xan_DH_a/b"/>
</dbReference>
<dbReference type="SMART" id="SM01008">
    <property type="entry name" value="Ald_Xan_dh_C"/>
    <property type="match status" value="1"/>
</dbReference>
<dbReference type="PIRSF" id="PIRSF036389">
    <property type="entry name" value="IOR_B"/>
    <property type="match status" value="1"/>
</dbReference>
<dbReference type="InterPro" id="IPR046867">
    <property type="entry name" value="AldOxase/xan_DH_MoCoBD2"/>
</dbReference>
<protein>
    <submittedName>
        <fullName evidence="2">Molybdopterin-dependent oxidoreductase</fullName>
    </submittedName>
</protein>
<dbReference type="PANTHER" id="PTHR47495">
    <property type="entry name" value="ALDEHYDE DEHYDROGENASE"/>
    <property type="match status" value="1"/>
</dbReference>
<dbReference type="AlphaFoldDB" id="A0A844YGK1"/>
<keyword evidence="3" id="KW-1185">Reference proteome</keyword>
<dbReference type="Gene3D" id="3.90.1170.50">
    <property type="entry name" value="Aldehyde oxidase/xanthine dehydrogenase, a/b hammerhead"/>
    <property type="match status" value="1"/>
</dbReference>
<dbReference type="PANTHER" id="PTHR47495:SF1">
    <property type="entry name" value="BLL3820 PROTEIN"/>
    <property type="match status" value="1"/>
</dbReference>
<dbReference type="InterPro" id="IPR008274">
    <property type="entry name" value="AldOxase/xan_DH_MoCoBD1"/>
</dbReference>
<dbReference type="GO" id="GO:0016491">
    <property type="term" value="F:oxidoreductase activity"/>
    <property type="evidence" value="ECO:0007669"/>
    <property type="project" value="InterPro"/>
</dbReference>
<dbReference type="OrthoDB" id="9767994at2"/>
<reference evidence="2 3" key="1">
    <citation type="submission" date="2019-12" db="EMBL/GenBank/DDBJ databases">
        <title>Genomic-based taxomic classification of the family Erythrobacteraceae.</title>
        <authorList>
            <person name="Xu L."/>
        </authorList>
    </citation>
    <scope>NUCLEOTIDE SEQUENCE [LARGE SCALE GENOMIC DNA]</scope>
    <source>
        <strain evidence="2 3">MCCC 1A09965</strain>
    </source>
</reference>
<name>A0A844YGK1_9SPHN</name>
<dbReference type="Proteomes" id="UP000445582">
    <property type="component" value="Unassembled WGS sequence"/>
</dbReference>
<comment type="caution">
    <text evidence="2">The sequence shown here is derived from an EMBL/GenBank/DDBJ whole genome shotgun (WGS) entry which is preliminary data.</text>
</comment>